<name>A0A9N9BE72_9GLOM</name>
<dbReference type="AlphaFoldDB" id="A0A9N9BE72"/>
<dbReference type="OrthoDB" id="5564877at2759"/>
<proteinExistence type="predicted"/>
<feature type="region of interest" description="Disordered" evidence="1">
    <location>
        <begin position="1"/>
        <end position="23"/>
    </location>
</feature>
<sequence>MISALNNSNLNTGSEITDTTNSGKEQELNKISCQILQQCVNLLLSLPSNETYTWKSKFIPTSTIGRHVRSIAKENIINGSASTDIDNSDVKWTVNYDDRKSQVTETSFTFAVQQIIELQNILLNSFQNKSLLLAPIQLEAIIDSNPKVKPMNFSTTFGRELWFCCLHAIHHYALIRVICCEQNIPCPDEFGVAPSTLKRFRSREVGDDYTNDIS</sequence>
<dbReference type="EMBL" id="CAJVPL010001321">
    <property type="protein sequence ID" value="CAG8564781.1"/>
    <property type="molecule type" value="Genomic_DNA"/>
</dbReference>
<dbReference type="PANTHER" id="PTHR39473:SF1">
    <property type="entry name" value="DINB-LIKE DOMAIN-CONTAINING PROTEIN"/>
    <property type="match status" value="1"/>
</dbReference>
<keyword evidence="3" id="KW-1185">Reference proteome</keyword>
<reference evidence="2" key="1">
    <citation type="submission" date="2021-06" db="EMBL/GenBank/DDBJ databases">
        <authorList>
            <person name="Kallberg Y."/>
            <person name="Tangrot J."/>
            <person name="Rosling A."/>
        </authorList>
    </citation>
    <scope>NUCLEOTIDE SEQUENCE</scope>
    <source>
        <strain evidence="2">MT106</strain>
    </source>
</reference>
<dbReference type="Proteomes" id="UP000789831">
    <property type="component" value="Unassembled WGS sequence"/>
</dbReference>
<evidence type="ECO:0000256" key="1">
    <source>
        <dbReference type="SAM" id="MobiDB-lite"/>
    </source>
</evidence>
<organism evidence="2 3">
    <name type="scientific">Ambispora gerdemannii</name>
    <dbReference type="NCBI Taxonomy" id="144530"/>
    <lineage>
        <taxon>Eukaryota</taxon>
        <taxon>Fungi</taxon>
        <taxon>Fungi incertae sedis</taxon>
        <taxon>Mucoromycota</taxon>
        <taxon>Glomeromycotina</taxon>
        <taxon>Glomeromycetes</taxon>
        <taxon>Archaeosporales</taxon>
        <taxon>Ambisporaceae</taxon>
        <taxon>Ambispora</taxon>
    </lineage>
</organism>
<accession>A0A9N9BE72</accession>
<gene>
    <name evidence="2" type="ORF">AGERDE_LOCUS7332</name>
</gene>
<evidence type="ECO:0000313" key="2">
    <source>
        <dbReference type="EMBL" id="CAG8564781.1"/>
    </source>
</evidence>
<protein>
    <submittedName>
        <fullName evidence="2">9384_t:CDS:1</fullName>
    </submittedName>
</protein>
<comment type="caution">
    <text evidence="2">The sequence shown here is derived from an EMBL/GenBank/DDBJ whole genome shotgun (WGS) entry which is preliminary data.</text>
</comment>
<evidence type="ECO:0000313" key="3">
    <source>
        <dbReference type="Proteomes" id="UP000789831"/>
    </source>
</evidence>
<dbReference type="PANTHER" id="PTHR39473">
    <property type="match status" value="1"/>
</dbReference>